<gene>
    <name evidence="3" type="ORF">SAMN05192542_103384</name>
</gene>
<dbReference type="Proteomes" id="UP000199120">
    <property type="component" value="Unassembled WGS sequence"/>
</dbReference>
<dbReference type="Pfam" id="PF00551">
    <property type="entry name" value="Formyl_trans_N"/>
    <property type="match status" value="1"/>
</dbReference>
<dbReference type="CDD" id="cd08702">
    <property type="entry name" value="Arna_FMT_C"/>
    <property type="match status" value="1"/>
</dbReference>
<protein>
    <submittedName>
        <fullName evidence="3">Methionyl-tRNA formyltransferase</fullName>
    </submittedName>
</protein>
<accession>A0A1H7JQ72</accession>
<feature type="domain" description="Formyl transferase C-terminal" evidence="2">
    <location>
        <begin position="204"/>
        <end position="285"/>
    </location>
</feature>
<proteinExistence type="predicted"/>
<dbReference type="Gene3D" id="3.40.50.12230">
    <property type="match status" value="1"/>
</dbReference>
<dbReference type="Pfam" id="PF02911">
    <property type="entry name" value="Formyl_trans_C"/>
    <property type="match status" value="1"/>
</dbReference>
<name>A0A1H7JQ72_9BURK</name>
<dbReference type="SUPFAM" id="SSF53328">
    <property type="entry name" value="Formyltransferase"/>
    <property type="match status" value="1"/>
</dbReference>
<evidence type="ECO:0000313" key="3">
    <source>
        <dbReference type="EMBL" id="SEK76564.1"/>
    </source>
</evidence>
<dbReference type="NCBIfam" id="NF005414">
    <property type="entry name" value="PRK06988.1"/>
    <property type="match status" value="1"/>
</dbReference>
<dbReference type="GO" id="GO:0005829">
    <property type="term" value="C:cytosol"/>
    <property type="evidence" value="ECO:0007669"/>
    <property type="project" value="TreeGrafter"/>
</dbReference>
<dbReference type="InterPro" id="IPR011034">
    <property type="entry name" value="Formyl_transferase-like_C_sf"/>
</dbReference>
<keyword evidence="4" id="KW-1185">Reference proteome</keyword>
<dbReference type="PANTHER" id="PTHR11138:SF5">
    <property type="entry name" value="METHIONYL-TRNA FORMYLTRANSFERASE, MITOCHONDRIAL"/>
    <property type="match status" value="1"/>
</dbReference>
<dbReference type="OrthoDB" id="9802815at2"/>
<feature type="domain" description="Formyl transferase N-terminal" evidence="1">
    <location>
        <begin position="25"/>
        <end position="179"/>
    </location>
</feature>
<dbReference type="InterPro" id="IPR002376">
    <property type="entry name" value="Formyl_transf_N"/>
</dbReference>
<sequence>MKPRAVVFAYHNVGVRCLQVLLARGVDVALVVTHEDSATENIWFGSVKAVAGEHGIPVVTPADPQSAGLRAAVSAARPDFIFSFYYRHMLPTGLLALAARGAYNMHGSLLPKYRGRVPTNWAVLHGETETGATLHEMAAKPDAGAIVAQTPVPILPDDTAAQVFDKVTVAAEQTLWRVLPALLAGDAPHLPNDLSQGSYFGGRKPEDGRIDWSRSAQQVYNLIRAVAPPYPGAFTDIGGERFVIARARLARPGSAPAHLPAGISVSDNAFFAVCGDGRAIAIHELWHQRDGADTVITPAAFSELVQSVSRP</sequence>
<evidence type="ECO:0000259" key="1">
    <source>
        <dbReference type="Pfam" id="PF00551"/>
    </source>
</evidence>
<dbReference type="PANTHER" id="PTHR11138">
    <property type="entry name" value="METHIONYL-TRNA FORMYLTRANSFERASE"/>
    <property type="match status" value="1"/>
</dbReference>
<dbReference type="EMBL" id="FOAJ01000003">
    <property type="protein sequence ID" value="SEK76564.1"/>
    <property type="molecule type" value="Genomic_DNA"/>
</dbReference>
<organism evidence="3 4">
    <name type="scientific">Paraburkholderia caballeronis</name>
    <dbReference type="NCBI Taxonomy" id="416943"/>
    <lineage>
        <taxon>Bacteria</taxon>
        <taxon>Pseudomonadati</taxon>
        <taxon>Pseudomonadota</taxon>
        <taxon>Betaproteobacteria</taxon>
        <taxon>Burkholderiales</taxon>
        <taxon>Burkholderiaceae</taxon>
        <taxon>Paraburkholderia</taxon>
    </lineage>
</organism>
<dbReference type="GO" id="GO:0004479">
    <property type="term" value="F:methionyl-tRNA formyltransferase activity"/>
    <property type="evidence" value="ECO:0007669"/>
    <property type="project" value="TreeGrafter"/>
</dbReference>
<evidence type="ECO:0000259" key="2">
    <source>
        <dbReference type="Pfam" id="PF02911"/>
    </source>
</evidence>
<evidence type="ECO:0000313" key="4">
    <source>
        <dbReference type="Proteomes" id="UP000199120"/>
    </source>
</evidence>
<dbReference type="STRING" id="416943.SAMN05445871_2080"/>
<reference evidence="4" key="1">
    <citation type="submission" date="2016-10" db="EMBL/GenBank/DDBJ databases">
        <authorList>
            <person name="Varghese N."/>
            <person name="Submissions S."/>
        </authorList>
    </citation>
    <scope>NUCLEOTIDE SEQUENCE [LARGE SCALE GENOMIC DNA]</scope>
    <source>
        <strain evidence="4">LMG 26416</strain>
    </source>
</reference>
<dbReference type="InterPro" id="IPR005793">
    <property type="entry name" value="Formyl_trans_C"/>
</dbReference>
<dbReference type="InterPro" id="IPR036477">
    <property type="entry name" value="Formyl_transf_N_sf"/>
</dbReference>
<dbReference type="RefSeq" id="WP_090544584.1">
    <property type="nucleotide sequence ID" value="NZ_FNSR01000001.1"/>
</dbReference>
<dbReference type="SUPFAM" id="SSF50486">
    <property type="entry name" value="FMT C-terminal domain-like"/>
    <property type="match status" value="1"/>
</dbReference>
<keyword evidence="3" id="KW-0808">Transferase</keyword>
<dbReference type="AlphaFoldDB" id="A0A1H7JQ72"/>